<dbReference type="RefSeq" id="WP_112223208.1">
    <property type="nucleotide sequence ID" value="NZ_CP047673.1"/>
</dbReference>
<proteinExistence type="inferred from homology"/>
<comment type="similarity">
    <text evidence="2">Belongs to the GtrA family.</text>
</comment>
<evidence type="ECO:0000313" key="9">
    <source>
        <dbReference type="Proteomes" id="UP000251002"/>
    </source>
</evidence>
<feature type="transmembrane region" description="Helical" evidence="6">
    <location>
        <begin position="74"/>
        <end position="98"/>
    </location>
</feature>
<dbReference type="PANTHER" id="PTHR38459">
    <property type="entry name" value="PROPHAGE BACTOPRENOL-LINKED GLUCOSE TRANSLOCASE HOMOLOG"/>
    <property type="match status" value="1"/>
</dbReference>
<evidence type="ECO:0000259" key="7">
    <source>
        <dbReference type="Pfam" id="PF04138"/>
    </source>
</evidence>
<sequence>MKKNREIVNYIIMGILTTGVNIVSYYVLTEAGVLDYRIATVIAWAVSVLFAYVTNKKYVFGSRTSGLRELLHEVSSFFFFRILSLGIDFIMMIVLVELVVMDDFLAKIIANGVVIVFNYVVSKQIIFKNSVSAKN</sequence>
<name>A0A365L2F0_9BACL</name>
<reference evidence="8 9" key="1">
    <citation type="submission" date="2018-06" db="EMBL/GenBank/DDBJ databases">
        <title>The draft genome sequences of strains SCU63 and S1.</title>
        <authorList>
            <person name="Gan L."/>
        </authorList>
    </citation>
    <scope>NUCLEOTIDE SEQUENCE [LARGE SCALE GENOMIC DNA]</scope>
    <source>
        <strain evidence="8 9">SCU63</strain>
    </source>
</reference>
<dbReference type="InterPro" id="IPR007267">
    <property type="entry name" value="GtrA_DPMS_TM"/>
</dbReference>
<feature type="transmembrane region" description="Helical" evidence="6">
    <location>
        <begin position="7"/>
        <end position="28"/>
    </location>
</feature>
<dbReference type="GO" id="GO:0000271">
    <property type="term" value="P:polysaccharide biosynthetic process"/>
    <property type="evidence" value="ECO:0007669"/>
    <property type="project" value="InterPro"/>
</dbReference>
<comment type="caution">
    <text evidence="8">The sequence shown here is derived from an EMBL/GenBank/DDBJ whole genome shotgun (WGS) entry which is preliminary data.</text>
</comment>
<feature type="transmembrane region" description="Helical" evidence="6">
    <location>
        <begin position="34"/>
        <end position="53"/>
    </location>
</feature>
<keyword evidence="3 6" id="KW-0812">Transmembrane</keyword>
<keyword evidence="5 6" id="KW-0472">Membrane</keyword>
<dbReference type="GO" id="GO:0005886">
    <property type="term" value="C:plasma membrane"/>
    <property type="evidence" value="ECO:0007669"/>
    <property type="project" value="TreeGrafter"/>
</dbReference>
<evidence type="ECO:0000256" key="4">
    <source>
        <dbReference type="ARBA" id="ARBA00022989"/>
    </source>
</evidence>
<keyword evidence="4 6" id="KW-1133">Transmembrane helix</keyword>
<comment type="subcellular location">
    <subcellularLocation>
        <location evidence="1">Membrane</location>
        <topology evidence="1">Multi-pass membrane protein</topology>
    </subcellularLocation>
</comment>
<feature type="domain" description="GtrA/DPMS transmembrane" evidence="7">
    <location>
        <begin position="10"/>
        <end position="127"/>
    </location>
</feature>
<organism evidence="8 9">
    <name type="scientific">Planococcus halotolerans</name>
    <dbReference type="NCBI Taxonomy" id="2233542"/>
    <lineage>
        <taxon>Bacteria</taxon>
        <taxon>Bacillati</taxon>
        <taxon>Bacillota</taxon>
        <taxon>Bacilli</taxon>
        <taxon>Bacillales</taxon>
        <taxon>Caryophanaceae</taxon>
        <taxon>Planococcus</taxon>
    </lineage>
</organism>
<feature type="transmembrane region" description="Helical" evidence="6">
    <location>
        <begin position="104"/>
        <end position="121"/>
    </location>
</feature>
<evidence type="ECO:0000313" key="8">
    <source>
        <dbReference type="EMBL" id="RAZ79640.1"/>
    </source>
</evidence>
<evidence type="ECO:0000256" key="6">
    <source>
        <dbReference type="SAM" id="Phobius"/>
    </source>
</evidence>
<dbReference type="PANTHER" id="PTHR38459:SF5">
    <property type="entry name" value="CELL WALL TEICHOIC ACID GLYCOSYLATION PROTEIN GTCA"/>
    <property type="match status" value="1"/>
</dbReference>
<keyword evidence="9" id="KW-1185">Reference proteome</keyword>
<dbReference type="InterPro" id="IPR051401">
    <property type="entry name" value="GtrA_CellWall_Glycosyl"/>
</dbReference>
<dbReference type="Pfam" id="PF04138">
    <property type="entry name" value="GtrA_DPMS_TM"/>
    <property type="match status" value="1"/>
</dbReference>
<gene>
    <name evidence="8" type="ORF">DP120_08555</name>
</gene>
<protein>
    <recommendedName>
        <fullName evidence="7">GtrA/DPMS transmembrane domain-containing protein</fullName>
    </recommendedName>
</protein>
<dbReference type="EMBL" id="QLZR01000002">
    <property type="protein sequence ID" value="RAZ79640.1"/>
    <property type="molecule type" value="Genomic_DNA"/>
</dbReference>
<accession>A0A365L2F0</accession>
<evidence type="ECO:0000256" key="2">
    <source>
        <dbReference type="ARBA" id="ARBA00009399"/>
    </source>
</evidence>
<evidence type="ECO:0000256" key="3">
    <source>
        <dbReference type="ARBA" id="ARBA00022692"/>
    </source>
</evidence>
<dbReference type="AlphaFoldDB" id="A0A365L2F0"/>
<dbReference type="Proteomes" id="UP000251002">
    <property type="component" value="Unassembled WGS sequence"/>
</dbReference>
<evidence type="ECO:0000256" key="5">
    <source>
        <dbReference type="ARBA" id="ARBA00023136"/>
    </source>
</evidence>
<evidence type="ECO:0000256" key="1">
    <source>
        <dbReference type="ARBA" id="ARBA00004141"/>
    </source>
</evidence>